<evidence type="ECO:0000256" key="2">
    <source>
        <dbReference type="ARBA" id="ARBA00021980"/>
    </source>
</evidence>
<feature type="domain" description="Nucleoside phosphorylase" evidence="4">
    <location>
        <begin position="34"/>
        <end position="229"/>
    </location>
</feature>
<gene>
    <name evidence="5" type="ORF">ACFP1L_06630</name>
</gene>
<comment type="catalytic activity">
    <reaction evidence="3">
        <text>uridine + phosphate = alpha-D-ribose 1-phosphate + uracil</text>
        <dbReference type="Rhea" id="RHEA:24388"/>
        <dbReference type="ChEBI" id="CHEBI:16704"/>
        <dbReference type="ChEBI" id="CHEBI:17568"/>
        <dbReference type="ChEBI" id="CHEBI:43474"/>
        <dbReference type="ChEBI" id="CHEBI:57720"/>
        <dbReference type="EC" id="2.4.2.3"/>
    </reaction>
</comment>
<dbReference type="Gene3D" id="3.40.50.1580">
    <property type="entry name" value="Nucleoside phosphorylase domain"/>
    <property type="match status" value="1"/>
</dbReference>
<accession>A0ABW1SIJ2</accession>
<dbReference type="EMBL" id="JBHSSE010000016">
    <property type="protein sequence ID" value="MFC6201545.1"/>
    <property type="molecule type" value="Genomic_DNA"/>
</dbReference>
<dbReference type="Proteomes" id="UP001596171">
    <property type="component" value="Unassembled WGS sequence"/>
</dbReference>
<evidence type="ECO:0000256" key="3">
    <source>
        <dbReference type="ARBA" id="ARBA00048447"/>
    </source>
</evidence>
<dbReference type="SUPFAM" id="SSF53167">
    <property type="entry name" value="Purine and uridine phosphorylases"/>
    <property type="match status" value="1"/>
</dbReference>
<dbReference type="RefSeq" id="WP_137615185.1">
    <property type="nucleotide sequence ID" value="NZ_JBHSSE010000016.1"/>
</dbReference>
<keyword evidence="6" id="KW-1185">Reference proteome</keyword>
<protein>
    <recommendedName>
        <fullName evidence="2">Uridine phosphorylase</fullName>
        <ecNumber evidence="1">2.4.2.3</ecNumber>
    </recommendedName>
</protein>
<comment type="caution">
    <text evidence="5">The sequence shown here is derived from an EMBL/GenBank/DDBJ whole genome shotgun (WGS) entry which is preliminary data.</text>
</comment>
<sequence>MQDELTLMTFDKDSEAVLDPSSEGDFQLPGKALLLLTDDDHFQQIVTYYHGVEIAHFDTITKAARVYQVRVQGEEMVIAQAPLGAPGAVMTLESLIAFGVRKVLSVGSCGVLTVLPENAFLIPTAALRDEGTSFHYLPASEWVSVAPTMVAAIQKGLQRRHVPVSKVKTWTTDAIFRETQSKIASVKLAGCEVVEMECAALAACAEFRQIEFGQLLYTADSLADLTRHDPRKWGAGAVIPAIQLAAEILAKFEN</sequence>
<dbReference type="PANTHER" id="PTHR43691:SF11">
    <property type="entry name" value="FI09636P-RELATED"/>
    <property type="match status" value="1"/>
</dbReference>
<dbReference type="InterPro" id="IPR000845">
    <property type="entry name" value="Nucleoside_phosphorylase_d"/>
</dbReference>
<dbReference type="CDD" id="cd09007">
    <property type="entry name" value="NP-I_spr0068"/>
    <property type="match status" value="1"/>
</dbReference>
<dbReference type="PANTHER" id="PTHR43691">
    <property type="entry name" value="URIDINE PHOSPHORYLASE"/>
    <property type="match status" value="1"/>
</dbReference>
<evidence type="ECO:0000256" key="1">
    <source>
        <dbReference type="ARBA" id="ARBA00011888"/>
    </source>
</evidence>
<reference evidence="6" key="1">
    <citation type="journal article" date="2019" name="Int. J. Syst. Evol. Microbiol.">
        <title>The Global Catalogue of Microorganisms (GCM) 10K type strain sequencing project: providing services to taxonomists for standard genome sequencing and annotation.</title>
        <authorList>
            <consortium name="The Broad Institute Genomics Platform"/>
            <consortium name="The Broad Institute Genome Sequencing Center for Infectious Disease"/>
            <person name="Wu L."/>
            <person name="Ma J."/>
        </authorList>
    </citation>
    <scope>NUCLEOTIDE SEQUENCE [LARGE SCALE GENOMIC DNA]</scope>
    <source>
        <strain evidence="6">CCM 8930</strain>
    </source>
</reference>
<dbReference type="InterPro" id="IPR035994">
    <property type="entry name" value="Nucleoside_phosphorylase_sf"/>
</dbReference>
<evidence type="ECO:0000259" key="4">
    <source>
        <dbReference type="Pfam" id="PF01048"/>
    </source>
</evidence>
<organism evidence="5 6">
    <name type="scientific">Lactiplantibacillus nangangensis</name>
    <dbReference type="NCBI Taxonomy" id="2559917"/>
    <lineage>
        <taxon>Bacteria</taxon>
        <taxon>Bacillati</taxon>
        <taxon>Bacillota</taxon>
        <taxon>Bacilli</taxon>
        <taxon>Lactobacillales</taxon>
        <taxon>Lactobacillaceae</taxon>
        <taxon>Lactiplantibacillus</taxon>
    </lineage>
</organism>
<name>A0ABW1SIJ2_9LACO</name>
<dbReference type="EC" id="2.4.2.3" evidence="1"/>
<proteinExistence type="predicted"/>
<evidence type="ECO:0000313" key="5">
    <source>
        <dbReference type="EMBL" id="MFC6201545.1"/>
    </source>
</evidence>
<evidence type="ECO:0000313" key="6">
    <source>
        <dbReference type="Proteomes" id="UP001596171"/>
    </source>
</evidence>
<dbReference type="Pfam" id="PF01048">
    <property type="entry name" value="PNP_UDP_1"/>
    <property type="match status" value="1"/>
</dbReference>